<evidence type="ECO:0000313" key="2">
    <source>
        <dbReference type="Proteomes" id="UP000267078"/>
    </source>
</evidence>
<evidence type="ECO:0000313" key="1">
    <source>
        <dbReference type="EMBL" id="RMU86485.1"/>
    </source>
</evidence>
<sequence>MTDGSQDEDAPLPPCSISSTCQLSVRGIADDVEWKDAFVKIVTELLVVCGRMMDLTRLDGVTVGFDYGEALESVDLGYESSIAKQYTNQDGLVGVGKMLRVIRDAQLKAHVVLNANVMMGLVEHKIETEEFWAAGNIVAHELAHVEVMSWFEGHSPGILLAPHQGDWATSALRDAAHTIWEEYAACRLSAPFSRGERVTTSYAEGAETSVLGAIDRARDAIKEFRTHGDVCRLLVDTSRIIAMPLKMSAYLMGHLDGLGQNDDLDELCPWAGAFGQHFHGLRLELRAAWDTRTTWSGLSRLDPIVEVILDALKTAGVEVILSEEAPGSRIQAPFSAATLPNGEADMAIIRARQALGLM</sequence>
<dbReference type="RefSeq" id="WP_183131427.1">
    <property type="nucleotide sequence ID" value="NZ_RBUI01000114.1"/>
</dbReference>
<comment type="caution">
    <text evidence="1">The sequence shown here is derived from an EMBL/GenBank/DDBJ whole genome shotgun (WGS) entry which is preliminary data.</text>
</comment>
<organism evidence="1 2">
    <name type="scientific">Pseudomonas savastanoi pv. phaseolicola</name>
    <name type="common">Pseudomonas syringae pv. phaseolicola</name>
    <dbReference type="NCBI Taxonomy" id="319"/>
    <lineage>
        <taxon>Bacteria</taxon>
        <taxon>Pseudomonadati</taxon>
        <taxon>Pseudomonadota</taxon>
        <taxon>Gammaproteobacteria</taxon>
        <taxon>Pseudomonadales</taxon>
        <taxon>Pseudomonadaceae</taxon>
        <taxon>Pseudomonas</taxon>
    </lineage>
</organism>
<proteinExistence type="predicted"/>
<gene>
    <name evidence="1" type="ORF">ALP21_01774</name>
</gene>
<protein>
    <submittedName>
        <fullName evidence="1">Uncharacterized protein</fullName>
    </submittedName>
</protein>
<dbReference type="EMBL" id="RBUI01000114">
    <property type="protein sequence ID" value="RMU86485.1"/>
    <property type="molecule type" value="Genomic_DNA"/>
</dbReference>
<name>A0A7Z6URW1_PSESH</name>
<reference evidence="1 2" key="1">
    <citation type="submission" date="2018-08" db="EMBL/GenBank/DDBJ databases">
        <title>Recombination of ecologically and evolutionarily significant loci maintains genetic cohesion in the Pseudomonas syringae species complex.</title>
        <authorList>
            <person name="Dillon M."/>
            <person name="Thakur S."/>
            <person name="Almeida R.N.D."/>
            <person name="Weir B.S."/>
            <person name="Guttman D.S."/>
        </authorList>
    </citation>
    <scope>NUCLEOTIDE SEQUENCE [LARGE SCALE GENOMIC DNA]</scope>
    <source>
        <strain evidence="1 2">1449B</strain>
    </source>
</reference>
<dbReference type="Proteomes" id="UP000267078">
    <property type="component" value="Unassembled WGS sequence"/>
</dbReference>
<dbReference type="AlphaFoldDB" id="A0A7Z6URW1"/>
<accession>A0A7Z6URW1</accession>